<comment type="caution">
    <text evidence="2">The sequence shown here is derived from an EMBL/GenBank/DDBJ whole genome shotgun (WGS) entry which is preliminary data.</text>
</comment>
<evidence type="ECO:0000313" key="2">
    <source>
        <dbReference type="EMBL" id="KAF5378444.1"/>
    </source>
</evidence>
<dbReference type="EMBL" id="JAACJP010000019">
    <property type="protein sequence ID" value="KAF5378444.1"/>
    <property type="molecule type" value="Genomic_DNA"/>
</dbReference>
<evidence type="ECO:0000313" key="3">
    <source>
        <dbReference type="Proteomes" id="UP000565441"/>
    </source>
</evidence>
<organism evidence="2 3">
    <name type="scientific">Tricholomella constricta</name>
    <dbReference type="NCBI Taxonomy" id="117010"/>
    <lineage>
        <taxon>Eukaryota</taxon>
        <taxon>Fungi</taxon>
        <taxon>Dikarya</taxon>
        <taxon>Basidiomycota</taxon>
        <taxon>Agaricomycotina</taxon>
        <taxon>Agaricomycetes</taxon>
        <taxon>Agaricomycetidae</taxon>
        <taxon>Agaricales</taxon>
        <taxon>Tricholomatineae</taxon>
        <taxon>Lyophyllaceae</taxon>
        <taxon>Tricholomella</taxon>
    </lineage>
</organism>
<dbReference type="Proteomes" id="UP000565441">
    <property type="component" value="Unassembled WGS sequence"/>
</dbReference>
<accession>A0A8H5M2Q4</accession>
<evidence type="ECO:0000256" key="1">
    <source>
        <dbReference type="SAM" id="MobiDB-lite"/>
    </source>
</evidence>
<feature type="region of interest" description="Disordered" evidence="1">
    <location>
        <begin position="120"/>
        <end position="170"/>
    </location>
</feature>
<name>A0A8H5M2Q4_9AGAR</name>
<feature type="compositionally biased region" description="Basic and acidic residues" evidence="1">
    <location>
        <begin position="144"/>
        <end position="156"/>
    </location>
</feature>
<reference evidence="2 3" key="1">
    <citation type="journal article" date="2020" name="ISME J.">
        <title>Uncovering the hidden diversity of litter-decomposition mechanisms in mushroom-forming fungi.</title>
        <authorList>
            <person name="Floudas D."/>
            <person name="Bentzer J."/>
            <person name="Ahren D."/>
            <person name="Johansson T."/>
            <person name="Persson P."/>
            <person name="Tunlid A."/>
        </authorList>
    </citation>
    <scope>NUCLEOTIDE SEQUENCE [LARGE SCALE GENOMIC DNA]</scope>
    <source>
        <strain evidence="2 3">CBS 661.87</strain>
    </source>
</reference>
<dbReference type="AlphaFoldDB" id="A0A8H5M2Q4"/>
<proteinExistence type="predicted"/>
<gene>
    <name evidence="2" type="ORF">D9615_007048</name>
</gene>
<protein>
    <submittedName>
        <fullName evidence="2">Uncharacterized protein</fullName>
    </submittedName>
</protein>
<sequence>MCIHIRVAALTALVLEHCIVGALLCLSFRHFICVCASHRPIEDKHISVFVFNRTRTLNTLSLSLSINICRMQVHHQSTPHLIHHPQARPLQRPLNNPQYVPRCTRNIRCCHPRALLPVSTPPHRRRQEDQGLPWRCRKGGGTGRRGDGRVRLAMADERDEDVPGPGGKRA</sequence>
<keyword evidence="3" id="KW-1185">Reference proteome</keyword>